<dbReference type="EMBL" id="JAHRIO010040576">
    <property type="protein sequence ID" value="MEQ2171395.1"/>
    <property type="molecule type" value="Genomic_DNA"/>
</dbReference>
<keyword evidence="2" id="KW-1133">Transmembrane helix</keyword>
<feature type="non-terminal residue" evidence="3">
    <location>
        <position position="1"/>
    </location>
</feature>
<sequence length="155" mass="17652">SREHGVPTVFPVTEPEETGCPKHTGTRTPDRSKLWIQGFFEVVESYLLALGIFCFSDLFVALRLRGCWRLAWWIVGLGDPTGASHTNEACYTLMKQIWEKTMLRSGAVRLYEDCVSVEKDTCGVSVFDREEQKNKASALYPVLRYLVLVLRNCIM</sequence>
<evidence type="ECO:0000313" key="3">
    <source>
        <dbReference type="EMBL" id="MEQ2171395.1"/>
    </source>
</evidence>
<proteinExistence type="predicted"/>
<feature type="transmembrane region" description="Helical" evidence="2">
    <location>
        <begin position="45"/>
        <end position="64"/>
    </location>
</feature>
<dbReference type="Proteomes" id="UP001476798">
    <property type="component" value="Unassembled WGS sequence"/>
</dbReference>
<accession>A0ABV0NJ18</accession>
<keyword evidence="2" id="KW-0472">Membrane</keyword>
<reference evidence="3 4" key="1">
    <citation type="submission" date="2021-06" db="EMBL/GenBank/DDBJ databases">
        <authorList>
            <person name="Palmer J.M."/>
        </authorList>
    </citation>
    <scope>NUCLEOTIDE SEQUENCE [LARGE SCALE GENOMIC DNA]</scope>
    <source>
        <strain evidence="3 4">GA_2019</strain>
        <tissue evidence="3">Muscle</tissue>
    </source>
</reference>
<evidence type="ECO:0000256" key="1">
    <source>
        <dbReference type="SAM" id="MobiDB-lite"/>
    </source>
</evidence>
<name>A0ABV0NJ18_9TELE</name>
<evidence type="ECO:0000256" key="2">
    <source>
        <dbReference type="SAM" id="Phobius"/>
    </source>
</evidence>
<feature type="region of interest" description="Disordered" evidence="1">
    <location>
        <begin position="1"/>
        <end position="26"/>
    </location>
</feature>
<gene>
    <name evidence="3" type="ORF">GOODEAATRI_010263</name>
</gene>
<evidence type="ECO:0000313" key="4">
    <source>
        <dbReference type="Proteomes" id="UP001476798"/>
    </source>
</evidence>
<keyword evidence="2" id="KW-0812">Transmembrane</keyword>
<organism evidence="3 4">
    <name type="scientific">Goodea atripinnis</name>
    <dbReference type="NCBI Taxonomy" id="208336"/>
    <lineage>
        <taxon>Eukaryota</taxon>
        <taxon>Metazoa</taxon>
        <taxon>Chordata</taxon>
        <taxon>Craniata</taxon>
        <taxon>Vertebrata</taxon>
        <taxon>Euteleostomi</taxon>
        <taxon>Actinopterygii</taxon>
        <taxon>Neopterygii</taxon>
        <taxon>Teleostei</taxon>
        <taxon>Neoteleostei</taxon>
        <taxon>Acanthomorphata</taxon>
        <taxon>Ovalentaria</taxon>
        <taxon>Atherinomorphae</taxon>
        <taxon>Cyprinodontiformes</taxon>
        <taxon>Goodeidae</taxon>
        <taxon>Goodea</taxon>
    </lineage>
</organism>
<protein>
    <submittedName>
        <fullName evidence="3">Uncharacterized protein</fullName>
    </submittedName>
</protein>
<comment type="caution">
    <text evidence="3">The sequence shown here is derived from an EMBL/GenBank/DDBJ whole genome shotgun (WGS) entry which is preliminary data.</text>
</comment>
<keyword evidence="4" id="KW-1185">Reference proteome</keyword>